<gene>
    <name evidence="1" type="ORF">LCGC14_0528380</name>
</gene>
<dbReference type="Gene3D" id="3.10.450.710">
    <property type="entry name" value="Tgt2/MlaC"/>
    <property type="match status" value="1"/>
</dbReference>
<dbReference type="InterPro" id="IPR008869">
    <property type="entry name" value="MlaC/ttg2D"/>
</dbReference>
<organism evidence="1">
    <name type="scientific">marine sediment metagenome</name>
    <dbReference type="NCBI Taxonomy" id="412755"/>
    <lineage>
        <taxon>unclassified sequences</taxon>
        <taxon>metagenomes</taxon>
        <taxon>ecological metagenomes</taxon>
    </lineage>
</organism>
<sequence>MKMHTLFSKLTWVILATFLTTVSFNSIAEELTAPQKLVKDASDTMLTSLEDNKAELESDPDKIYKLVENQLTPYFDFEKMTKLALGKNWRGLDKKQQAQFVEEFRLLLIRTYSTAMLEYSDQQINMLPFRDDLSRKRVNVPMEIIQPSGPSIPMALSLYENDSNEWKVYDVRIDGISLVTNYRSSFATEIRNKGADQLIADLAQRNAKLK</sequence>
<protein>
    <submittedName>
        <fullName evidence="1">Uncharacterized protein</fullName>
    </submittedName>
</protein>
<proteinExistence type="predicted"/>
<evidence type="ECO:0000313" key="1">
    <source>
        <dbReference type="EMBL" id="KKN60802.1"/>
    </source>
</evidence>
<accession>A0A0F9SEU6</accession>
<dbReference type="PIRSF" id="PIRSF004649">
    <property type="entry name" value="MlaC"/>
    <property type="match status" value="1"/>
</dbReference>
<reference evidence="1" key="1">
    <citation type="journal article" date="2015" name="Nature">
        <title>Complex archaea that bridge the gap between prokaryotes and eukaryotes.</title>
        <authorList>
            <person name="Spang A."/>
            <person name="Saw J.H."/>
            <person name="Jorgensen S.L."/>
            <person name="Zaremba-Niedzwiedzka K."/>
            <person name="Martijn J."/>
            <person name="Lind A.E."/>
            <person name="van Eijk R."/>
            <person name="Schleper C."/>
            <person name="Guy L."/>
            <person name="Ettema T.J."/>
        </authorList>
    </citation>
    <scope>NUCLEOTIDE SEQUENCE</scope>
</reference>
<comment type="caution">
    <text evidence="1">The sequence shown here is derived from an EMBL/GenBank/DDBJ whole genome shotgun (WGS) entry which is preliminary data.</text>
</comment>
<dbReference type="AlphaFoldDB" id="A0A0F9SEU6"/>
<dbReference type="PANTHER" id="PTHR36573">
    <property type="entry name" value="INTERMEMBRANE PHOSPHOLIPID TRANSPORT SYSTEM BINDING PROTEIN MLAC"/>
    <property type="match status" value="1"/>
</dbReference>
<dbReference type="EMBL" id="LAZR01000682">
    <property type="protein sequence ID" value="KKN60802.1"/>
    <property type="molecule type" value="Genomic_DNA"/>
</dbReference>
<name>A0A0F9SEU6_9ZZZZ</name>
<dbReference type="PANTHER" id="PTHR36573:SF1">
    <property type="entry name" value="INTERMEMBRANE PHOSPHOLIPID TRANSPORT SYSTEM BINDING PROTEIN MLAC"/>
    <property type="match status" value="1"/>
</dbReference>
<dbReference type="InterPro" id="IPR042245">
    <property type="entry name" value="Tgt2/MlaC_sf"/>
</dbReference>
<dbReference type="Pfam" id="PF05494">
    <property type="entry name" value="MlaC"/>
    <property type="match status" value="1"/>
</dbReference>